<dbReference type="EMBL" id="JAYGIM010000004">
    <property type="protein sequence ID" value="MEA5426113.1"/>
    <property type="molecule type" value="Genomic_DNA"/>
</dbReference>
<sequence>MKNSINLRFGVLVAIILVATAFRFLAVIAPTLSNFSPVGTIALFGGAYFTKKQWAFIVPFAALWLSNLVLNNVFYKQWYPTFSFGFEPSVFICFALVVLIGIVILKKVTIESLLTANVLGTIVFFVVSNFLVWTGGKMYPQTFEGLVSCYTMALPFLKNTLVSNLLFSAIMFGAFEYAKSTSKVLQLQ</sequence>
<dbReference type="Pfam" id="PF20221">
    <property type="entry name" value="DUF6580"/>
    <property type="match status" value="1"/>
</dbReference>
<dbReference type="Proteomes" id="UP001302222">
    <property type="component" value="Unassembled WGS sequence"/>
</dbReference>
<evidence type="ECO:0000256" key="1">
    <source>
        <dbReference type="SAM" id="Phobius"/>
    </source>
</evidence>
<keyword evidence="1" id="KW-0472">Membrane</keyword>
<organism evidence="2 3">
    <name type="scientific">Arcicella lustrica</name>
    <dbReference type="NCBI Taxonomy" id="2984196"/>
    <lineage>
        <taxon>Bacteria</taxon>
        <taxon>Pseudomonadati</taxon>
        <taxon>Bacteroidota</taxon>
        <taxon>Cytophagia</taxon>
        <taxon>Cytophagales</taxon>
        <taxon>Flectobacillaceae</taxon>
        <taxon>Arcicella</taxon>
    </lineage>
</organism>
<feature type="transmembrane region" description="Helical" evidence="1">
    <location>
        <begin position="117"/>
        <end position="136"/>
    </location>
</feature>
<protein>
    <submittedName>
        <fullName evidence="2">DUF6580 family putative transport protein</fullName>
    </submittedName>
</protein>
<feature type="transmembrane region" description="Helical" evidence="1">
    <location>
        <begin position="156"/>
        <end position="178"/>
    </location>
</feature>
<feature type="transmembrane region" description="Helical" evidence="1">
    <location>
        <begin position="56"/>
        <end position="74"/>
    </location>
</feature>
<evidence type="ECO:0000313" key="2">
    <source>
        <dbReference type="EMBL" id="MEA5426113.1"/>
    </source>
</evidence>
<proteinExistence type="predicted"/>
<name>A0ABU5SFP3_9BACT</name>
<keyword evidence="1" id="KW-0812">Transmembrane</keyword>
<accession>A0ABU5SFP3</accession>
<feature type="transmembrane region" description="Helical" evidence="1">
    <location>
        <begin position="86"/>
        <end position="105"/>
    </location>
</feature>
<feature type="transmembrane region" description="Helical" evidence="1">
    <location>
        <begin position="7"/>
        <end position="26"/>
    </location>
</feature>
<keyword evidence="1" id="KW-1133">Transmembrane helix</keyword>
<evidence type="ECO:0000313" key="3">
    <source>
        <dbReference type="Proteomes" id="UP001302222"/>
    </source>
</evidence>
<keyword evidence="3" id="KW-1185">Reference proteome</keyword>
<reference evidence="2 3" key="1">
    <citation type="submission" date="2023-12" db="EMBL/GenBank/DDBJ databases">
        <title>Novel species of the genus Arcicella isolated from rivers.</title>
        <authorList>
            <person name="Lu H."/>
        </authorList>
    </citation>
    <scope>NUCLEOTIDE SEQUENCE [LARGE SCALE GENOMIC DNA]</scope>
    <source>
        <strain evidence="2 3">DC25W</strain>
    </source>
</reference>
<gene>
    <name evidence="2" type="ORF">VB798_05975</name>
</gene>
<dbReference type="InterPro" id="IPR046487">
    <property type="entry name" value="DUF6580"/>
</dbReference>
<comment type="caution">
    <text evidence="2">The sequence shown here is derived from an EMBL/GenBank/DDBJ whole genome shotgun (WGS) entry which is preliminary data.</text>
</comment>
<dbReference type="RefSeq" id="WP_323256982.1">
    <property type="nucleotide sequence ID" value="NZ_JAYGIM010000004.1"/>
</dbReference>